<evidence type="ECO:0000256" key="2">
    <source>
        <dbReference type="SAM" id="Phobius"/>
    </source>
</evidence>
<gene>
    <name evidence="4" type="ORF">EG850_00100</name>
</gene>
<keyword evidence="2" id="KW-0472">Membrane</keyword>
<evidence type="ECO:0000256" key="1">
    <source>
        <dbReference type="SAM" id="MobiDB-lite"/>
    </source>
</evidence>
<dbReference type="EMBL" id="RQVS01000001">
    <property type="protein sequence ID" value="RRJ88591.1"/>
    <property type="molecule type" value="Genomic_DNA"/>
</dbReference>
<feature type="compositionally biased region" description="Basic and acidic residues" evidence="1">
    <location>
        <begin position="218"/>
        <end position="229"/>
    </location>
</feature>
<dbReference type="InterPro" id="IPR025889">
    <property type="entry name" value="GSP17M-like_dom"/>
</dbReference>
<feature type="compositionally biased region" description="Low complexity" evidence="1">
    <location>
        <begin position="179"/>
        <end position="202"/>
    </location>
</feature>
<dbReference type="Proteomes" id="UP000274391">
    <property type="component" value="Unassembled WGS sequence"/>
</dbReference>
<feature type="region of interest" description="Disordered" evidence="1">
    <location>
        <begin position="171"/>
        <end position="229"/>
    </location>
</feature>
<organism evidence="4 5">
    <name type="scientific">Gulosibacter macacae</name>
    <dbReference type="NCBI Taxonomy" id="2488791"/>
    <lineage>
        <taxon>Bacteria</taxon>
        <taxon>Bacillati</taxon>
        <taxon>Actinomycetota</taxon>
        <taxon>Actinomycetes</taxon>
        <taxon>Micrococcales</taxon>
        <taxon>Microbacteriaceae</taxon>
        <taxon>Gulosibacter</taxon>
    </lineage>
</organism>
<evidence type="ECO:0000313" key="5">
    <source>
        <dbReference type="Proteomes" id="UP000274391"/>
    </source>
</evidence>
<accession>A0A3P3W0K2</accession>
<keyword evidence="2" id="KW-1133">Transmembrane helix</keyword>
<feature type="transmembrane region" description="Helical" evidence="2">
    <location>
        <begin position="99"/>
        <end position="123"/>
    </location>
</feature>
<feature type="transmembrane region" description="Helical" evidence="2">
    <location>
        <begin position="71"/>
        <end position="93"/>
    </location>
</feature>
<keyword evidence="2" id="KW-0812">Transmembrane</keyword>
<dbReference type="OrthoDB" id="3381462at2"/>
<protein>
    <recommendedName>
        <fullName evidence="3">General stress protein 17M-like domain-containing protein</fullName>
    </recommendedName>
</protein>
<evidence type="ECO:0000259" key="3">
    <source>
        <dbReference type="Pfam" id="PF11181"/>
    </source>
</evidence>
<evidence type="ECO:0000313" key="4">
    <source>
        <dbReference type="EMBL" id="RRJ88591.1"/>
    </source>
</evidence>
<dbReference type="AlphaFoldDB" id="A0A3P3W0K2"/>
<reference evidence="4 5" key="1">
    <citation type="submission" date="2018-11" db="EMBL/GenBank/DDBJ databases">
        <title>YIM 102482-1 draft genome.</title>
        <authorList>
            <person name="Li G."/>
            <person name="Jiang Y."/>
        </authorList>
    </citation>
    <scope>NUCLEOTIDE SEQUENCE [LARGE SCALE GENOMIC DNA]</scope>
    <source>
        <strain evidence="4 5">YIM 102482-1</strain>
    </source>
</reference>
<feature type="domain" description="General stress protein 17M-like" evidence="3">
    <location>
        <begin position="21"/>
        <end position="98"/>
    </location>
</feature>
<name>A0A3P3W0K2_9MICO</name>
<comment type="caution">
    <text evidence="4">The sequence shown here is derived from an EMBL/GenBank/DDBJ whole genome shotgun (WGS) entry which is preliminary data.</text>
</comment>
<keyword evidence="5" id="KW-1185">Reference proteome</keyword>
<dbReference type="Pfam" id="PF11181">
    <property type="entry name" value="YflT"/>
    <property type="match status" value="1"/>
</dbReference>
<sequence length="229" mass="23883">MTQPTSSRIRSRFPQIPTGDTVASYSSYEDAMTAIDQLARNEGFSIEAISIVGSDLKSVERVTGRMSSWRAALGGAMSGIMMGLFFGAVMMLLDPTSNIAVLAGIVLLATVFGGVWGLISYAVSPQKREFTSAMQVTASRFDVIVPRELGAQARQILGGAGGAHLAPATPVVPAPQVPAPDASAPVAPPSGSAEVPADALAEPAPPATPPRTYGEMQDELRRREREGGS</sequence>
<dbReference type="RefSeq" id="WP_124968625.1">
    <property type="nucleotide sequence ID" value="NZ_RQVS01000001.1"/>
</dbReference>
<proteinExistence type="predicted"/>